<keyword evidence="4 5" id="KW-0472">Membrane</keyword>
<evidence type="ECO:0000256" key="3">
    <source>
        <dbReference type="ARBA" id="ARBA00022989"/>
    </source>
</evidence>
<protein>
    <submittedName>
        <fullName evidence="6">RTA1 like protein-domain-containing protein</fullName>
    </submittedName>
</protein>
<dbReference type="GO" id="GO:0005886">
    <property type="term" value="C:plasma membrane"/>
    <property type="evidence" value="ECO:0007669"/>
    <property type="project" value="TreeGrafter"/>
</dbReference>
<keyword evidence="3 5" id="KW-1133">Transmembrane helix</keyword>
<keyword evidence="7" id="KW-1185">Reference proteome</keyword>
<feature type="transmembrane region" description="Helical" evidence="5">
    <location>
        <begin position="134"/>
        <end position="156"/>
    </location>
</feature>
<dbReference type="Pfam" id="PF04479">
    <property type="entry name" value="RTA1"/>
    <property type="match status" value="1"/>
</dbReference>
<dbReference type="Proteomes" id="UP000770015">
    <property type="component" value="Unassembled WGS sequence"/>
</dbReference>
<dbReference type="InterPro" id="IPR007568">
    <property type="entry name" value="RTA1"/>
</dbReference>
<evidence type="ECO:0000256" key="2">
    <source>
        <dbReference type="ARBA" id="ARBA00022692"/>
    </source>
</evidence>
<feature type="transmembrane region" description="Helical" evidence="5">
    <location>
        <begin position="176"/>
        <end position="200"/>
    </location>
</feature>
<dbReference type="PANTHER" id="PTHR31465:SF8">
    <property type="entry name" value="DOMAIN PROTEIN, PUTATIVE (AFU_ORTHOLOGUE AFUA_6G14140)-RELATED"/>
    <property type="match status" value="1"/>
</dbReference>
<feature type="transmembrane region" description="Helical" evidence="5">
    <location>
        <begin position="32"/>
        <end position="54"/>
    </location>
</feature>
<reference evidence="6" key="1">
    <citation type="journal article" date="2021" name="Nat. Commun.">
        <title>Genetic determinants of endophytism in the Arabidopsis root mycobiome.</title>
        <authorList>
            <person name="Mesny F."/>
            <person name="Miyauchi S."/>
            <person name="Thiergart T."/>
            <person name="Pickel B."/>
            <person name="Atanasova L."/>
            <person name="Karlsson M."/>
            <person name="Huettel B."/>
            <person name="Barry K.W."/>
            <person name="Haridas S."/>
            <person name="Chen C."/>
            <person name="Bauer D."/>
            <person name="Andreopoulos W."/>
            <person name="Pangilinan J."/>
            <person name="LaButti K."/>
            <person name="Riley R."/>
            <person name="Lipzen A."/>
            <person name="Clum A."/>
            <person name="Drula E."/>
            <person name="Henrissat B."/>
            <person name="Kohler A."/>
            <person name="Grigoriev I.V."/>
            <person name="Martin F.M."/>
            <person name="Hacquard S."/>
        </authorList>
    </citation>
    <scope>NUCLEOTIDE SEQUENCE</scope>
    <source>
        <strain evidence="6">MPI-SDFR-AT-0117</strain>
    </source>
</reference>
<evidence type="ECO:0000256" key="1">
    <source>
        <dbReference type="ARBA" id="ARBA00004141"/>
    </source>
</evidence>
<sequence length="333" mass="36660">MSGNDPFIPTYQTCDKVTPQCPVEATIYGTELSFGAAVFFAIAFFLCFLVQLYFGIRARTWSFMIWLGLGTGFEALGYFQRTKLARNAWDMNPFIIQYLTLLLAPTLVAASISILCKHIVLWYGAQWSVLRPKLYPWVFVGTDFISIGIQVVGGGAVAASASGQGGKTIAKLGEALVIGGVAFQIFNMLVCTILMAVYYIRRRKSSPKGVQPPVAAAPAGAIALSRDTASEAEAAKVRKFVIAMSIAYIVIIVRCCYRFTENIPSISMQVMRNEPLFLALDGGMILIAVTATTVLHPYKFFRFLGVKPNSESYWRINQVEMQPQPYSGGQQHP</sequence>
<dbReference type="EMBL" id="JAGSXJ010000012">
    <property type="protein sequence ID" value="KAH6686792.1"/>
    <property type="molecule type" value="Genomic_DNA"/>
</dbReference>
<organism evidence="6 7">
    <name type="scientific">Plectosphaerella plurivora</name>
    <dbReference type="NCBI Taxonomy" id="936078"/>
    <lineage>
        <taxon>Eukaryota</taxon>
        <taxon>Fungi</taxon>
        <taxon>Dikarya</taxon>
        <taxon>Ascomycota</taxon>
        <taxon>Pezizomycotina</taxon>
        <taxon>Sordariomycetes</taxon>
        <taxon>Hypocreomycetidae</taxon>
        <taxon>Glomerellales</taxon>
        <taxon>Plectosphaerellaceae</taxon>
        <taxon>Plectosphaerella</taxon>
    </lineage>
</organism>
<evidence type="ECO:0000256" key="4">
    <source>
        <dbReference type="ARBA" id="ARBA00023136"/>
    </source>
</evidence>
<dbReference type="PANTHER" id="PTHR31465">
    <property type="entry name" value="PROTEIN RTA1-RELATED"/>
    <property type="match status" value="1"/>
</dbReference>
<accession>A0A9P8VBE6</accession>
<name>A0A9P8VBE6_9PEZI</name>
<evidence type="ECO:0000313" key="7">
    <source>
        <dbReference type="Proteomes" id="UP000770015"/>
    </source>
</evidence>
<evidence type="ECO:0000256" key="5">
    <source>
        <dbReference type="SAM" id="Phobius"/>
    </source>
</evidence>
<evidence type="ECO:0000313" key="6">
    <source>
        <dbReference type="EMBL" id="KAH6686792.1"/>
    </source>
</evidence>
<feature type="transmembrane region" description="Helical" evidence="5">
    <location>
        <begin position="61"/>
        <end position="79"/>
    </location>
</feature>
<dbReference type="GO" id="GO:0000324">
    <property type="term" value="C:fungal-type vacuole"/>
    <property type="evidence" value="ECO:0007669"/>
    <property type="project" value="TreeGrafter"/>
</dbReference>
<comment type="subcellular location">
    <subcellularLocation>
        <location evidence="1">Membrane</location>
        <topology evidence="1">Multi-pass membrane protein</topology>
    </subcellularLocation>
</comment>
<gene>
    <name evidence="6" type="ORF">F5X68DRAFT_276086</name>
</gene>
<proteinExistence type="predicted"/>
<dbReference type="OrthoDB" id="4521223at2759"/>
<keyword evidence="2 5" id="KW-0812">Transmembrane</keyword>
<comment type="caution">
    <text evidence="6">The sequence shown here is derived from an EMBL/GenBank/DDBJ whole genome shotgun (WGS) entry which is preliminary data.</text>
</comment>
<dbReference type="AlphaFoldDB" id="A0A9P8VBE6"/>
<feature type="transmembrane region" description="Helical" evidence="5">
    <location>
        <begin position="276"/>
        <end position="295"/>
    </location>
</feature>
<feature type="transmembrane region" description="Helical" evidence="5">
    <location>
        <begin position="99"/>
        <end position="122"/>
    </location>
</feature>